<dbReference type="SMART" id="SM00120">
    <property type="entry name" value="HX"/>
    <property type="match status" value="3"/>
</dbReference>
<dbReference type="Pfam" id="PF00045">
    <property type="entry name" value="Hemopexin"/>
    <property type="match status" value="1"/>
</dbReference>
<dbReference type="PROSITE" id="PS51642">
    <property type="entry name" value="HEMOPEXIN_2"/>
    <property type="match status" value="3"/>
</dbReference>
<evidence type="ECO:0000256" key="1">
    <source>
        <dbReference type="PROSITE-ProRule" id="PRU01011"/>
    </source>
</evidence>
<dbReference type="SUPFAM" id="SSF50923">
    <property type="entry name" value="Hemopexin-like domain"/>
    <property type="match status" value="1"/>
</dbReference>
<dbReference type="InterPro" id="IPR018487">
    <property type="entry name" value="Hemopexin-like_repeat"/>
</dbReference>
<feature type="repeat" description="Hemopexin" evidence="1">
    <location>
        <begin position="110"/>
        <end position="158"/>
    </location>
</feature>
<name>A0A9W4IAD1_9EURO</name>
<dbReference type="AlphaFoldDB" id="A0A9W4IAD1"/>
<proteinExistence type="predicted"/>
<dbReference type="InterPro" id="IPR036375">
    <property type="entry name" value="Hemopexin-like_dom_sf"/>
</dbReference>
<dbReference type="Gene3D" id="2.110.10.10">
    <property type="entry name" value="Hemopexin-like domain"/>
    <property type="match status" value="1"/>
</dbReference>
<evidence type="ECO:0000313" key="3">
    <source>
        <dbReference type="Proteomes" id="UP001152592"/>
    </source>
</evidence>
<dbReference type="OrthoDB" id="1898716at2759"/>
<protein>
    <submittedName>
        <fullName evidence="2">Uncharacterized protein</fullName>
    </submittedName>
</protein>
<comment type="caution">
    <text evidence="2">The sequence shown here is derived from an EMBL/GenBank/DDBJ whole genome shotgun (WGS) entry which is preliminary data.</text>
</comment>
<dbReference type="EMBL" id="CAJVPD010000022">
    <property type="protein sequence ID" value="CAG8245096.1"/>
    <property type="molecule type" value="Genomic_DNA"/>
</dbReference>
<dbReference type="Proteomes" id="UP001152592">
    <property type="component" value="Unassembled WGS sequence"/>
</dbReference>
<organism evidence="2 3">
    <name type="scientific">Penicillium salamii</name>
    <dbReference type="NCBI Taxonomy" id="1612424"/>
    <lineage>
        <taxon>Eukaryota</taxon>
        <taxon>Fungi</taxon>
        <taxon>Dikarya</taxon>
        <taxon>Ascomycota</taxon>
        <taxon>Pezizomycotina</taxon>
        <taxon>Eurotiomycetes</taxon>
        <taxon>Eurotiomycetidae</taxon>
        <taxon>Eurotiales</taxon>
        <taxon>Aspergillaceae</taxon>
        <taxon>Penicillium</taxon>
    </lineage>
</organism>
<feature type="repeat" description="Hemopexin" evidence="1">
    <location>
        <begin position="1"/>
        <end position="49"/>
    </location>
</feature>
<evidence type="ECO:0000313" key="2">
    <source>
        <dbReference type="EMBL" id="CAG8245096.1"/>
    </source>
</evidence>
<feature type="repeat" description="Hemopexin" evidence="1">
    <location>
        <begin position="163"/>
        <end position="214"/>
    </location>
</feature>
<reference evidence="2" key="1">
    <citation type="submission" date="2021-07" db="EMBL/GenBank/DDBJ databases">
        <authorList>
            <person name="Branca A.L. A."/>
        </authorList>
    </citation>
    <scope>NUCLEOTIDE SEQUENCE</scope>
</reference>
<gene>
    <name evidence="2" type="ORF">PSALAMII_LOCUS588</name>
</gene>
<sequence length="218" mass="23998">MVDAAYRIAGKNEYYIFAGRHYGRVKMTPPNHESLVSGPKLITKGWNTLNNSGFGSVNTVVPVPGHDDQLYVFFGGRYVHIRLDNYDDSFVIDGAHSIESGWKALVQTGFDTVDAALKVPGSDTDIYFFRGLHYVRINSSSGKLTGKVTPIKTGWPSIVKAGFDSVDAIVSIIDQPGHYYVFYGSRYAVVRLDNAGHDTLISAAKPISDGWTSLDDWV</sequence>
<accession>A0A9W4IAD1</accession>